<dbReference type="InterPro" id="IPR003856">
    <property type="entry name" value="LPS_length_determ_N"/>
</dbReference>
<keyword evidence="5 6" id="KW-0472">Membrane</keyword>
<dbReference type="GO" id="GO:0004713">
    <property type="term" value="F:protein tyrosine kinase activity"/>
    <property type="evidence" value="ECO:0007669"/>
    <property type="project" value="TreeGrafter"/>
</dbReference>
<organism evidence="8 9">
    <name type="scientific">Glaciimonas soli</name>
    <dbReference type="NCBI Taxonomy" id="2590999"/>
    <lineage>
        <taxon>Bacteria</taxon>
        <taxon>Pseudomonadati</taxon>
        <taxon>Pseudomonadota</taxon>
        <taxon>Betaproteobacteria</taxon>
        <taxon>Burkholderiales</taxon>
        <taxon>Oxalobacteraceae</taxon>
        <taxon>Glaciimonas</taxon>
    </lineage>
</organism>
<evidence type="ECO:0000313" key="9">
    <source>
        <dbReference type="Proteomes" id="UP000451565"/>
    </source>
</evidence>
<evidence type="ECO:0000313" key="8">
    <source>
        <dbReference type="EMBL" id="MQR00183.1"/>
    </source>
</evidence>
<feature type="transmembrane region" description="Helical" evidence="6">
    <location>
        <begin position="34"/>
        <end position="54"/>
    </location>
</feature>
<dbReference type="Proteomes" id="UP000451565">
    <property type="component" value="Unassembled WGS sequence"/>
</dbReference>
<feature type="transmembrane region" description="Helical" evidence="6">
    <location>
        <begin position="264"/>
        <end position="285"/>
    </location>
</feature>
<keyword evidence="9" id="KW-1185">Reference proteome</keyword>
<comment type="subcellular location">
    <subcellularLocation>
        <location evidence="1">Cell membrane</location>
        <topology evidence="1">Multi-pass membrane protein</topology>
    </subcellularLocation>
</comment>
<dbReference type="GO" id="GO:0005886">
    <property type="term" value="C:plasma membrane"/>
    <property type="evidence" value="ECO:0007669"/>
    <property type="project" value="UniProtKB-SubCell"/>
</dbReference>
<name>A0A843YRN7_9BURK</name>
<evidence type="ECO:0000256" key="4">
    <source>
        <dbReference type="ARBA" id="ARBA00022989"/>
    </source>
</evidence>
<accession>A0A843YRN7</accession>
<evidence type="ECO:0000256" key="5">
    <source>
        <dbReference type="ARBA" id="ARBA00023136"/>
    </source>
</evidence>
<dbReference type="PANTHER" id="PTHR32309:SF13">
    <property type="entry name" value="FERRIC ENTEROBACTIN TRANSPORT PROTEIN FEPE"/>
    <property type="match status" value="1"/>
</dbReference>
<dbReference type="Pfam" id="PF02706">
    <property type="entry name" value="Wzz"/>
    <property type="match status" value="1"/>
</dbReference>
<proteinExistence type="predicted"/>
<comment type="caution">
    <text evidence="8">The sequence shown here is derived from an EMBL/GenBank/DDBJ whole genome shotgun (WGS) entry which is preliminary data.</text>
</comment>
<dbReference type="EMBL" id="WINI01000001">
    <property type="protein sequence ID" value="MQR00183.1"/>
    <property type="molecule type" value="Genomic_DNA"/>
</dbReference>
<evidence type="ECO:0000259" key="7">
    <source>
        <dbReference type="Pfam" id="PF02706"/>
    </source>
</evidence>
<feature type="domain" description="Polysaccharide chain length determinant N-terminal" evidence="7">
    <location>
        <begin position="19"/>
        <end position="73"/>
    </location>
</feature>
<evidence type="ECO:0000256" key="1">
    <source>
        <dbReference type="ARBA" id="ARBA00004651"/>
    </source>
</evidence>
<dbReference type="OrthoDB" id="8771394at2"/>
<evidence type="ECO:0000256" key="3">
    <source>
        <dbReference type="ARBA" id="ARBA00022692"/>
    </source>
</evidence>
<dbReference type="AlphaFoldDB" id="A0A843YRN7"/>
<gene>
    <name evidence="8" type="ORF">GEV47_05735</name>
</gene>
<protein>
    <recommendedName>
        <fullName evidence="7">Polysaccharide chain length determinant N-terminal domain-containing protein</fullName>
    </recommendedName>
</protein>
<evidence type="ECO:0000256" key="6">
    <source>
        <dbReference type="SAM" id="Phobius"/>
    </source>
</evidence>
<reference evidence="8 9" key="1">
    <citation type="submission" date="2019-10" db="EMBL/GenBank/DDBJ databases">
        <title>Glaciimonas soli sp. nov., a psychrophilic bacterium isolated from the forest soil of a high elevation mountain in Taiwan.</title>
        <authorList>
            <person name="Wang L.-T."/>
            <person name="Shieh W.Y."/>
        </authorList>
    </citation>
    <scope>NUCLEOTIDE SEQUENCE [LARGE SCALE GENOMIC DNA]</scope>
    <source>
        <strain evidence="8 9">GS1</strain>
    </source>
</reference>
<keyword evidence="3 6" id="KW-0812">Transmembrane</keyword>
<dbReference type="RefSeq" id="WP_153233694.1">
    <property type="nucleotide sequence ID" value="NZ_WINI01000001.1"/>
</dbReference>
<keyword evidence="2" id="KW-1003">Cell membrane</keyword>
<dbReference type="InterPro" id="IPR050445">
    <property type="entry name" value="Bact_polysacc_biosynth/exp"/>
</dbReference>
<dbReference type="PANTHER" id="PTHR32309">
    <property type="entry name" value="TYROSINE-PROTEIN KINASE"/>
    <property type="match status" value="1"/>
</dbReference>
<keyword evidence="4 6" id="KW-1133">Transmembrane helix</keyword>
<sequence>MPSNNHSKEFTNSIADEEFLDLSKVWATIIRQRVTLLTCILLALIFAVAFWYVLPSKWQATTMLQIGQIPTGAPSTFALIEPPAQTAARFDQRELEDQALTALGQSTDDVNDKYAALFRKSLTGKVVQNTNFVQVSLDAYSAADAKKGLTAAAQAIIDVHNKRMDPIVNSIKERLKENSRQLTEAETRQTQMREALTNTGALKTDSQFSSRVVAADVLVKQDQKIRELTMEKSALTDSLLPSNTYPTAVLDATYVPERPYFPKLSLFLLAGLLLGSIAGVLIALWRDRSAL</sequence>
<evidence type="ECO:0000256" key="2">
    <source>
        <dbReference type="ARBA" id="ARBA00022475"/>
    </source>
</evidence>